<reference evidence="1" key="1">
    <citation type="submission" date="2022-10" db="EMBL/GenBank/DDBJ databases">
        <title>Sifting through the core-genome to identify putative cross-protective antigens against Riemerella anatipestifer.</title>
        <authorList>
            <person name="Zheng X."/>
            <person name="Zhang W."/>
        </authorList>
    </citation>
    <scope>NUCLEOTIDE SEQUENCE</scope>
    <source>
        <strain evidence="1">ZWRA178</strain>
    </source>
</reference>
<protein>
    <submittedName>
        <fullName evidence="1">Uncharacterized protein</fullName>
    </submittedName>
</protein>
<dbReference type="Proteomes" id="UP001207440">
    <property type="component" value="Unassembled WGS sequence"/>
</dbReference>
<dbReference type="RefSeq" id="WP_237190274.1">
    <property type="nucleotide sequence ID" value="NZ_CP029760.1"/>
</dbReference>
<evidence type="ECO:0000313" key="2">
    <source>
        <dbReference type="Proteomes" id="UP001207440"/>
    </source>
</evidence>
<evidence type="ECO:0000313" key="1">
    <source>
        <dbReference type="EMBL" id="MCW0523534.1"/>
    </source>
</evidence>
<sequence>MIKELIQQLAQTGDEVYAKICEVLSVDSENKTADLKPLDGGSEINDVYLIVDDEKGGVYAEPSVGSLVCVVFVSKEIAVVVNASELKEFRVNIEETELRVDKDGFLLRKENETLKALMVDLIQEIKKMKFTTNAGPTIKLINKPQFTAIENRFKNFLKDN</sequence>
<organism evidence="1 2">
    <name type="scientific">Riemerella anatipestifer</name>
    <name type="common">Moraxella anatipestifer</name>
    <dbReference type="NCBI Taxonomy" id="34085"/>
    <lineage>
        <taxon>Bacteria</taxon>
        <taxon>Pseudomonadati</taxon>
        <taxon>Bacteroidota</taxon>
        <taxon>Flavobacteriia</taxon>
        <taxon>Flavobacteriales</taxon>
        <taxon>Weeksellaceae</taxon>
        <taxon>Riemerella</taxon>
    </lineage>
</organism>
<name>A0AAP3AN38_RIEAN</name>
<accession>A0AAP3AN38</accession>
<comment type="caution">
    <text evidence="1">The sequence shown here is derived from an EMBL/GenBank/DDBJ whole genome shotgun (WGS) entry which is preliminary data.</text>
</comment>
<proteinExistence type="predicted"/>
<dbReference type="AlphaFoldDB" id="A0AAP3AN38"/>
<dbReference type="EMBL" id="JAOZYT010000019">
    <property type="protein sequence ID" value="MCW0523534.1"/>
    <property type="molecule type" value="Genomic_DNA"/>
</dbReference>
<gene>
    <name evidence="1" type="ORF">OKE68_04285</name>
</gene>